<comment type="caution">
    <text evidence="1">The sequence shown here is derived from an EMBL/GenBank/DDBJ whole genome shotgun (WGS) entry which is preliminary data.</text>
</comment>
<dbReference type="InterPro" id="IPR036397">
    <property type="entry name" value="RNaseH_sf"/>
</dbReference>
<sequence length="342" mass="39691">MAGLCDSGNELPGSLKVAVTSLSPRSLVNQVVCLYHVFLNDAHRYCKLQLNDFNGYEKPLHAHKVLAWCAVSSTGIISPFFFENEAGNALTVNPVRYVEMIQNYFKQLARFPVNKNTLFQQGGGTSHTARISMDAVNALFPGRVVFRTRDIAWPSRSPDLTVWDFFLWGHLKTKVFGGNPPRTIPALKQRIREEVVAISVSMLRAVIQQFVARLEEFLSNKEDNMQRTKKKKELRKRLVKCFVWSMTLYGAETLTLRRSEEKRIEALEMWIWRRMERVKLTDRIRNGVMLEGVCEERMMLKLIRKRKRNWLGHWLIRNCLLKDALEGMVNGRKVRAEVYIRC</sequence>
<dbReference type="PANTHER" id="PTHR47326">
    <property type="entry name" value="TRANSPOSABLE ELEMENT TC3 TRANSPOSASE-LIKE PROTEIN"/>
    <property type="match status" value="1"/>
</dbReference>
<name>A0ABQ8SMQ5_PERAM</name>
<reference evidence="1 2" key="1">
    <citation type="journal article" date="2022" name="Allergy">
        <title>Genome assembly and annotation of Periplaneta americana reveal a comprehensive cockroach allergen profile.</title>
        <authorList>
            <person name="Wang L."/>
            <person name="Xiong Q."/>
            <person name="Saelim N."/>
            <person name="Wang L."/>
            <person name="Nong W."/>
            <person name="Wan A.T."/>
            <person name="Shi M."/>
            <person name="Liu X."/>
            <person name="Cao Q."/>
            <person name="Hui J.H.L."/>
            <person name="Sookrung N."/>
            <person name="Leung T.F."/>
            <person name="Tungtrongchitr A."/>
            <person name="Tsui S.K.W."/>
        </authorList>
    </citation>
    <scope>NUCLEOTIDE SEQUENCE [LARGE SCALE GENOMIC DNA]</scope>
    <source>
        <strain evidence="1">PWHHKU_190912</strain>
    </source>
</reference>
<gene>
    <name evidence="1" type="ORF">ANN_23593</name>
</gene>
<dbReference type="Proteomes" id="UP001148838">
    <property type="component" value="Unassembled WGS sequence"/>
</dbReference>
<protein>
    <recommendedName>
        <fullName evidence="3">Transposable element Tc3 transposase</fullName>
    </recommendedName>
</protein>
<evidence type="ECO:0008006" key="3">
    <source>
        <dbReference type="Google" id="ProtNLM"/>
    </source>
</evidence>
<dbReference type="PANTHER" id="PTHR47326:SF1">
    <property type="entry name" value="HTH PSQ-TYPE DOMAIN-CONTAINING PROTEIN"/>
    <property type="match status" value="1"/>
</dbReference>
<evidence type="ECO:0000313" key="1">
    <source>
        <dbReference type="EMBL" id="KAJ4435020.1"/>
    </source>
</evidence>
<evidence type="ECO:0000313" key="2">
    <source>
        <dbReference type="Proteomes" id="UP001148838"/>
    </source>
</evidence>
<organism evidence="1 2">
    <name type="scientific">Periplaneta americana</name>
    <name type="common">American cockroach</name>
    <name type="synonym">Blatta americana</name>
    <dbReference type="NCBI Taxonomy" id="6978"/>
    <lineage>
        <taxon>Eukaryota</taxon>
        <taxon>Metazoa</taxon>
        <taxon>Ecdysozoa</taxon>
        <taxon>Arthropoda</taxon>
        <taxon>Hexapoda</taxon>
        <taxon>Insecta</taxon>
        <taxon>Pterygota</taxon>
        <taxon>Neoptera</taxon>
        <taxon>Polyneoptera</taxon>
        <taxon>Dictyoptera</taxon>
        <taxon>Blattodea</taxon>
        <taxon>Blattoidea</taxon>
        <taxon>Blattidae</taxon>
        <taxon>Blattinae</taxon>
        <taxon>Periplaneta</taxon>
    </lineage>
</organism>
<dbReference type="Gene3D" id="3.30.420.10">
    <property type="entry name" value="Ribonuclease H-like superfamily/Ribonuclease H"/>
    <property type="match status" value="1"/>
</dbReference>
<keyword evidence="2" id="KW-1185">Reference proteome</keyword>
<proteinExistence type="predicted"/>
<accession>A0ABQ8SMQ5</accession>
<dbReference type="EMBL" id="JAJSOF020000025">
    <property type="protein sequence ID" value="KAJ4435020.1"/>
    <property type="molecule type" value="Genomic_DNA"/>
</dbReference>